<dbReference type="eggNOG" id="KOG1882">
    <property type="taxonomic scope" value="Eukaryota"/>
</dbReference>
<dbReference type="OrthoDB" id="444265at2759"/>
<name>L0AWA3_THEEQ</name>
<sequence length="211" mass="24758">MARSRSRERERHRSRSGNRYGDRDVKRERSSSKREDADHRHRRSYKEENKEDTYSPKLDKRVKNEHIYRKHEEKASVPSHRNDSSAMASKSEPPFKEKEKPNFEPSGLLAAETNQVNGIVLKYTVPPESRFPTLSWRLFVFKPDADNPSEMKSTSLFSITHSHLPETICLHRKEYYLIGKEQLVADIDAHHPTISKQHAVIQFRHKDDDVL</sequence>
<evidence type="ECO:0000256" key="1">
    <source>
        <dbReference type="SAM" id="MobiDB-lite"/>
    </source>
</evidence>
<dbReference type="PANTHER" id="PTHR23308">
    <property type="entry name" value="NUCLEAR INHIBITOR OF PROTEIN PHOSPHATASE-1"/>
    <property type="match status" value="1"/>
</dbReference>
<feature type="compositionally biased region" description="Basic and acidic residues" evidence="1">
    <location>
        <begin position="93"/>
        <end position="102"/>
    </location>
</feature>
<feature type="domain" description="FHA" evidence="2">
    <location>
        <begin position="176"/>
        <end position="211"/>
    </location>
</feature>
<dbReference type="InterPro" id="IPR050923">
    <property type="entry name" value="Cell_Proc_Reg/RNA_Proc"/>
</dbReference>
<evidence type="ECO:0000313" key="3">
    <source>
        <dbReference type="EMBL" id="AFZ79872.1"/>
    </source>
</evidence>
<proteinExistence type="predicted"/>
<dbReference type="Gene3D" id="2.60.200.20">
    <property type="match status" value="1"/>
</dbReference>
<dbReference type="RefSeq" id="XP_004829538.1">
    <property type="nucleotide sequence ID" value="XM_004829481.1"/>
</dbReference>
<dbReference type="InterPro" id="IPR000253">
    <property type="entry name" value="FHA_dom"/>
</dbReference>
<protein>
    <recommendedName>
        <fullName evidence="2">FHA domain-containing protein</fullName>
    </recommendedName>
</protein>
<dbReference type="InterPro" id="IPR008984">
    <property type="entry name" value="SMAD_FHA_dom_sf"/>
</dbReference>
<dbReference type="KEGG" id="beq:BEWA_027210"/>
<dbReference type="SUPFAM" id="SSF49879">
    <property type="entry name" value="SMAD/FHA domain"/>
    <property type="match status" value="1"/>
</dbReference>
<dbReference type="PROSITE" id="PS50006">
    <property type="entry name" value="FHA_DOMAIN"/>
    <property type="match status" value="1"/>
</dbReference>
<keyword evidence="4" id="KW-1185">Reference proteome</keyword>
<evidence type="ECO:0000313" key="4">
    <source>
        <dbReference type="Proteomes" id="UP000031512"/>
    </source>
</evidence>
<dbReference type="EMBL" id="CP001669">
    <property type="protein sequence ID" value="AFZ79872.1"/>
    <property type="molecule type" value="Genomic_DNA"/>
</dbReference>
<dbReference type="VEuPathDB" id="PiroplasmaDB:BEWA_027210"/>
<dbReference type="Proteomes" id="UP000031512">
    <property type="component" value="Chromosome 1"/>
</dbReference>
<feature type="region of interest" description="Disordered" evidence="1">
    <location>
        <begin position="1"/>
        <end position="103"/>
    </location>
</feature>
<dbReference type="AlphaFoldDB" id="L0AWA3"/>
<feature type="compositionally biased region" description="Basic and acidic residues" evidence="1">
    <location>
        <begin position="20"/>
        <end position="83"/>
    </location>
</feature>
<dbReference type="GeneID" id="15806234"/>
<dbReference type="STRING" id="1537102.L0AWA3"/>
<accession>L0AWA3</accession>
<gene>
    <name evidence="3" type="ORF">BEWA_027210</name>
</gene>
<organism evidence="3 4">
    <name type="scientific">Theileria equi strain WA</name>
    <dbReference type="NCBI Taxonomy" id="1537102"/>
    <lineage>
        <taxon>Eukaryota</taxon>
        <taxon>Sar</taxon>
        <taxon>Alveolata</taxon>
        <taxon>Apicomplexa</taxon>
        <taxon>Aconoidasida</taxon>
        <taxon>Piroplasmida</taxon>
        <taxon>Theileriidae</taxon>
        <taxon>Theileria</taxon>
    </lineage>
</organism>
<reference evidence="3 4" key="1">
    <citation type="journal article" date="2012" name="BMC Genomics">
        <title>Comparative genomic analysis and phylogenetic position of Theileria equi.</title>
        <authorList>
            <person name="Kappmeyer L.S."/>
            <person name="Thiagarajan M."/>
            <person name="Herndon D.R."/>
            <person name="Ramsay J.D."/>
            <person name="Caler E."/>
            <person name="Djikeng A."/>
            <person name="Gillespie J.J."/>
            <person name="Lau A.O."/>
            <person name="Roalson E.H."/>
            <person name="Silva J.C."/>
            <person name="Silva M.G."/>
            <person name="Suarez C.E."/>
            <person name="Ueti M.W."/>
            <person name="Nene V.M."/>
            <person name="Mealey R.H."/>
            <person name="Knowles D.P."/>
            <person name="Brayton K.A."/>
        </authorList>
    </citation>
    <scope>NUCLEOTIDE SEQUENCE [LARGE SCALE GENOMIC DNA]</scope>
    <source>
        <strain evidence="3 4">WA</strain>
    </source>
</reference>
<evidence type="ECO:0000259" key="2">
    <source>
        <dbReference type="PROSITE" id="PS50006"/>
    </source>
</evidence>
<feature type="compositionally biased region" description="Basic and acidic residues" evidence="1">
    <location>
        <begin position="1"/>
        <end position="11"/>
    </location>
</feature>